<keyword evidence="3 6" id="KW-0812">Transmembrane</keyword>
<keyword evidence="9" id="KW-1185">Reference proteome</keyword>
<dbReference type="Proteomes" id="UP000294545">
    <property type="component" value="Unassembled WGS sequence"/>
</dbReference>
<feature type="transmembrane region" description="Helical" evidence="6">
    <location>
        <begin position="93"/>
        <end position="117"/>
    </location>
</feature>
<dbReference type="InterPro" id="IPR020846">
    <property type="entry name" value="MFS_dom"/>
</dbReference>
<comment type="caution">
    <text evidence="8">The sequence shown here is derived from an EMBL/GenBank/DDBJ whole genome shotgun (WGS) entry which is preliminary data.</text>
</comment>
<feature type="transmembrane region" description="Helical" evidence="6">
    <location>
        <begin position="129"/>
        <end position="149"/>
    </location>
</feature>
<evidence type="ECO:0000313" key="8">
    <source>
        <dbReference type="EMBL" id="TCK98477.1"/>
    </source>
</evidence>
<dbReference type="PROSITE" id="PS50850">
    <property type="entry name" value="MFS"/>
    <property type="match status" value="1"/>
</dbReference>
<feature type="domain" description="Major facilitator superfamily (MFS) profile" evidence="7">
    <location>
        <begin position="3"/>
        <end position="387"/>
    </location>
</feature>
<dbReference type="Gene3D" id="1.20.1250.20">
    <property type="entry name" value="MFS general substrate transporter like domains"/>
    <property type="match status" value="2"/>
</dbReference>
<dbReference type="InterPro" id="IPR011701">
    <property type="entry name" value="MFS"/>
</dbReference>
<feature type="transmembrane region" description="Helical" evidence="6">
    <location>
        <begin position="71"/>
        <end position="87"/>
    </location>
</feature>
<organism evidence="8 9">
    <name type="scientific">Natranaerovirga hydrolytica</name>
    <dbReference type="NCBI Taxonomy" id="680378"/>
    <lineage>
        <taxon>Bacteria</taxon>
        <taxon>Bacillati</taxon>
        <taxon>Bacillota</taxon>
        <taxon>Clostridia</taxon>
        <taxon>Lachnospirales</taxon>
        <taxon>Natranaerovirgaceae</taxon>
        <taxon>Natranaerovirga</taxon>
    </lineage>
</organism>
<evidence type="ECO:0000256" key="3">
    <source>
        <dbReference type="ARBA" id="ARBA00022692"/>
    </source>
</evidence>
<dbReference type="GO" id="GO:0022857">
    <property type="term" value="F:transmembrane transporter activity"/>
    <property type="evidence" value="ECO:0007669"/>
    <property type="project" value="InterPro"/>
</dbReference>
<feature type="transmembrane region" description="Helical" evidence="6">
    <location>
        <begin position="161"/>
        <end position="184"/>
    </location>
</feature>
<dbReference type="InterPro" id="IPR036259">
    <property type="entry name" value="MFS_trans_sf"/>
</dbReference>
<gene>
    <name evidence="8" type="ORF">EDC19_0899</name>
</gene>
<dbReference type="AlphaFoldDB" id="A0A4R1MYT9"/>
<name>A0A4R1MYT9_9FIRM</name>
<proteinExistence type="predicted"/>
<comment type="subcellular location">
    <subcellularLocation>
        <location evidence="1">Cell membrane</location>
        <topology evidence="1">Multi-pass membrane protein</topology>
    </subcellularLocation>
</comment>
<evidence type="ECO:0000259" key="7">
    <source>
        <dbReference type="PROSITE" id="PS50850"/>
    </source>
</evidence>
<keyword evidence="2" id="KW-0813">Transport</keyword>
<feature type="transmembrane region" description="Helical" evidence="6">
    <location>
        <begin position="360"/>
        <end position="383"/>
    </location>
</feature>
<feature type="transmembrane region" description="Helical" evidence="6">
    <location>
        <begin position="205"/>
        <end position="230"/>
    </location>
</feature>
<feature type="transmembrane region" description="Helical" evidence="6">
    <location>
        <begin position="271"/>
        <end position="290"/>
    </location>
</feature>
<evidence type="ECO:0000256" key="5">
    <source>
        <dbReference type="ARBA" id="ARBA00023136"/>
    </source>
</evidence>
<accession>A0A4R1MYT9</accession>
<evidence type="ECO:0000313" key="9">
    <source>
        <dbReference type="Proteomes" id="UP000294545"/>
    </source>
</evidence>
<dbReference type="SUPFAM" id="SSF103473">
    <property type="entry name" value="MFS general substrate transporter"/>
    <property type="match status" value="1"/>
</dbReference>
<reference evidence="8 9" key="1">
    <citation type="submission" date="2019-03" db="EMBL/GenBank/DDBJ databases">
        <title>Genomic Encyclopedia of Type Strains, Phase IV (KMG-IV): sequencing the most valuable type-strain genomes for metagenomic binning, comparative biology and taxonomic classification.</title>
        <authorList>
            <person name="Goeker M."/>
        </authorList>
    </citation>
    <scope>NUCLEOTIDE SEQUENCE [LARGE SCALE GENOMIC DNA]</scope>
    <source>
        <strain evidence="8 9">DSM 24176</strain>
    </source>
</reference>
<feature type="transmembrane region" description="Helical" evidence="6">
    <location>
        <begin position="296"/>
        <end position="315"/>
    </location>
</feature>
<sequence>MKKQYTYVVTGIIIMLCLGTVYSWSIFRGPLEEVLNISPTLSGLPYMFFLLFYALLMPIGGIFIEKFGPRVTIMIGGILVGLGWIISGLVGNIYLFIISYGIIAGSGVGIAYGAPLAVVTRLYPKNKGFLSGMILLGFGLSPFITAPLSNRLIKSFGLQETFIILGIVFLIIVTAFSFVFSYPSHTNVSINKQSFNLKTLTQNKVFYGLCFCFVLGTLVGLMMIGITVPVGQEIIGLSTREIAILMSVFAFFNAIGRPIFGLLTDRFSPRLSAILSFSMILLASILMVFANKGTPIIFIVAFIIYWFNLGGWLAIAPTSTAIYFGDDNYSKNYGYVFLSYGVGAILGTLISGEIRNVLGSYAYVFPFIIIIAIIGIISSIVLLNKVETENTNS</sequence>
<dbReference type="CDD" id="cd17353">
    <property type="entry name" value="MFS_OFA_like"/>
    <property type="match status" value="1"/>
</dbReference>
<keyword evidence="5 6" id="KW-0472">Membrane</keyword>
<evidence type="ECO:0000256" key="6">
    <source>
        <dbReference type="SAM" id="Phobius"/>
    </source>
</evidence>
<dbReference type="EMBL" id="SMGQ01000011">
    <property type="protein sequence ID" value="TCK98477.1"/>
    <property type="molecule type" value="Genomic_DNA"/>
</dbReference>
<keyword evidence="4 6" id="KW-1133">Transmembrane helix</keyword>
<evidence type="ECO:0000256" key="2">
    <source>
        <dbReference type="ARBA" id="ARBA00022448"/>
    </source>
</evidence>
<evidence type="ECO:0000256" key="1">
    <source>
        <dbReference type="ARBA" id="ARBA00004651"/>
    </source>
</evidence>
<dbReference type="InterPro" id="IPR050327">
    <property type="entry name" value="Proton-linked_MCT"/>
</dbReference>
<dbReference type="OrthoDB" id="9793415at2"/>
<feature type="transmembrane region" description="Helical" evidence="6">
    <location>
        <begin position="335"/>
        <end position="354"/>
    </location>
</feature>
<dbReference type="Pfam" id="PF07690">
    <property type="entry name" value="MFS_1"/>
    <property type="match status" value="1"/>
</dbReference>
<dbReference type="GO" id="GO:0005886">
    <property type="term" value="C:plasma membrane"/>
    <property type="evidence" value="ECO:0007669"/>
    <property type="project" value="UniProtKB-SubCell"/>
</dbReference>
<feature type="transmembrane region" description="Helical" evidence="6">
    <location>
        <begin position="242"/>
        <end position="264"/>
    </location>
</feature>
<feature type="transmembrane region" description="Helical" evidence="6">
    <location>
        <begin position="46"/>
        <end position="64"/>
    </location>
</feature>
<protein>
    <submittedName>
        <fullName evidence="8">MFS transporter</fullName>
    </submittedName>
</protein>
<dbReference type="RefSeq" id="WP_132281118.1">
    <property type="nucleotide sequence ID" value="NZ_SMGQ01000011.1"/>
</dbReference>
<feature type="transmembrane region" description="Helical" evidence="6">
    <location>
        <begin position="7"/>
        <end position="26"/>
    </location>
</feature>
<evidence type="ECO:0000256" key="4">
    <source>
        <dbReference type="ARBA" id="ARBA00022989"/>
    </source>
</evidence>
<dbReference type="PANTHER" id="PTHR11360:SF304">
    <property type="entry name" value="MFS DOMAIN-CONTAINING PROTEIN"/>
    <property type="match status" value="1"/>
</dbReference>
<dbReference type="PANTHER" id="PTHR11360">
    <property type="entry name" value="MONOCARBOXYLATE TRANSPORTER"/>
    <property type="match status" value="1"/>
</dbReference>